<dbReference type="GeneID" id="98069348"/>
<dbReference type="InterPro" id="IPR035198">
    <property type="entry name" value="SU10_MCP"/>
</dbReference>
<evidence type="ECO:0000313" key="2">
    <source>
        <dbReference type="Proteomes" id="UP000004892"/>
    </source>
</evidence>
<dbReference type="AlphaFoldDB" id="H1DHP9"/>
<dbReference type="eggNOG" id="ENOG502Z7P9">
    <property type="taxonomic scope" value="Bacteria"/>
</dbReference>
<dbReference type="HOGENOM" id="CLU_591484_0_0_10"/>
<dbReference type="EMBL" id="ADMC01000023">
    <property type="protein sequence ID" value="EHP47178.1"/>
    <property type="molecule type" value="Genomic_DNA"/>
</dbReference>
<dbReference type="PATRIC" id="fig|742817.3.peg.1898"/>
<dbReference type="RefSeq" id="WP_009136933.1">
    <property type="nucleotide sequence ID" value="NZ_JH594596.1"/>
</dbReference>
<accession>H1DHP9</accession>
<gene>
    <name evidence="1" type="ORF">HMPREF9449_01785</name>
</gene>
<organism evidence="1 2">
    <name type="scientific">Odoribacter laneus YIT 12061</name>
    <dbReference type="NCBI Taxonomy" id="742817"/>
    <lineage>
        <taxon>Bacteria</taxon>
        <taxon>Pseudomonadati</taxon>
        <taxon>Bacteroidota</taxon>
        <taxon>Bacteroidia</taxon>
        <taxon>Bacteroidales</taxon>
        <taxon>Odoribacteraceae</taxon>
        <taxon>Odoribacter</taxon>
    </lineage>
</organism>
<evidence type="ECO:0000313" key="1">
    <source>
        <dbReference type="EMBL" id="EHP47178.1"/>
    </source>
</evidence>
<dbReference type="Proteomes" id="UP000004892">
    <property type="component" value="Unassembled WGS sequence"/>
</dbReference>
<dbReference type="Pfam" id="PF17236">
    <property type="entry name" value="SU10_MCP"/>
    <property type="match status" value="1"/>
</dbReference>
<comment type="caution">
    <text evidence="1">The sequence shown here is derived from an EMBL/GenBank/DDBJ whole genome shotgun (WGS) entry which is preliminary data.</text>
</comment>
<name>H1DHP9_9BACT</name>
<reference evidence="1 2" key="1">
    <citation type="submission" date="2012-01" db="EMBL/GenBank/DDBJ databases">
        <title>The Genome Sequence of Odoribacter laneus YIT 12061.</title>
        <authorList>
            <consortium name="The Broad Institute Genome Sequencing Platform"/>
            <person name="Earl A."/>
            <person name="Ward D."/>
            <person name="Feldgarden M."/>
            <person name="Gevers D."/>
            <person name="Morotomi M."/>
            <person name="Young S.K."/>
            <person name="Zeng Q."/>
            <person name="Gargeya S."/>
            <person name="Fitzgerald M."/>
            <person name="Haas B."/>
            <person name="Abouelleil A."/>
            <person name="Alvarado L."/>
            <person name="Arachchi H.M."/>
            <person name="Berlin A."/>
            <person name="Chapman S.B."/>
            <person name="Gearin G."/>
            <person name="Goldberg J."/>
            <person name="Griggs A."/>
            <person name="Gujja S."/>
            <person name="Hansen M."/>
            <person name="Heiman D."/>
            <person name="Howarth C."/>
            <person name="Larimer J."/>
            <person name="Lui A."/>
            <person name="MacDonald P.J.P."/>
            <person name="McCowen C."/>
            <person name="Montmayeur A."/>
            <person name="Murphy C."/>
            <person name="Neiman D."/>
            <person name="Pearson M."/>
            <person name="Priest M."/>
            <person name="Roberts A."/>
            <person name="Saif S."/>
            <person name="Shea T."/>
            <person name="Sisk P."/>
            <person name="Stolte C."/>
            <person name="Sykes S."/>
            <person name="Wortman J."/>
            <person name="Nusbaum C."/>
            <person name="Birren B."/>
        </authorList>
    </citation>
    <scope>NUCLEOTIDE SEQUENCE [LARGE SCALE GENOMIC DNA]</scope>
    <source>
        <strain evidence="1 2">YIT 12061</strain>
    </source>
</reference>
<dbReference type="STRING" id="742817.HMPREF9449_01785"/>
<keyword evidence="2" id="KW-1185">Reference proteome</keyword>
<protein>
    <submittedName>
        <fullName evidence="1">Uncharacterized protein</fullName>
    </submittedName>
</protein>
<proteinExistence type="predicted"/>
<sequence>MKKMILEYKASKWLFPVLVIGLSGVLYILGNAGVLCAAGAVSPADGGVIRTGEDNSVAMTRTDVDQLILDEIDKKVQKIRPVANPLDTISRYISDIKRSSSQVVRHYAIDVLPPDATVFTAITEGNIQVVLQTSNNDMFSVDETVMVENVYGFKEDGVTVANEYLVLYIVEKDASGGLIVRAVNGETCGNIENTIPAISKGTKLIRMGRAGSEDQITTPAYASNPTPTEQYLQKFMAQVEETTLRKMAETEVEWNFTDMEEESLYDMKSGMNRSFWLGVKRVRRYPSKKGKDTYFTGGIWWQAGKQFEYGVDADNLQFDEKMLVELMKVAFTGNAGSRQKVWICGSDLIENLEKIEYVKIIRVGASHQAYGLVFDSIKSKFGVLWVVHDESLDSMGFAKCGMIIDTACLRKWTMGWRVENHDLVKASIRDADSRWFSEICGLVLRNPKAHVIVIPTK</sequence>